<protein>
    <recommendedName>
        <fullName evidence="3">Integrase catalytic domain-containing protein</fullName>
    </recommendedName>
</protein>
<keyword evidence="2" id="KW-1185">Reference proteome</keyword>
<dbReference type="KEGG" id="arca:HC352_01960"/>
<dbReference type="Proteomes" id="UP000502298">
    <property type="component" value="Chromosome"/>
</dbReference>
<evidence type="ECO:0008006" key="3">
    <source>
        <dbReference type="Google" id="ProtNLM"/>
    </source>
</evidence>
<evidence type="ECO:0000313" key="1">
    <source>
        <dbReference type="EMBL" id="QJC21406.1"/>
    </source>
</evidence>
<dbReference type="AlphaFoldDB" id="A0A6H2EJA3"/>
<accession>A0A6H2EJA3</accession>
<proteinExistence type="predicted"/>
<organism evidence="1 2">
    <name type="scientific">Arcanobacterium buesumense</name>
    <dbReference type="NCBI Taxonomy" id="2722751"/>
    <lineage>
        <taxon>Bacteria</taxon>
        <taxon>Bacillati</taxon>
        <taxon>Actinomycetota</taxon>
        <taxon>Actinomycetes</taxon>
        <taxon>Actinomycetales</taxon>
        <taxon>Actinomycetaceae</taxon>
        <taxon>Arcanobacterium</taxon>
    </lineage>
</organism>
<sequence length="57" mass="6747">MREELLEGNFIENPSHARVLIGHWSQLYDNFPTHSSLSYLSPRQYAQRWRKGNTVNT</sequence>
<dbReference type="EMBL" id="CP050804">
    <property type="protein sequence ID" value="QJC21406.1"/>
    <property type="molecule type" value="Genomic_DNA"/>
</dbReference>
<evidence type="ECO:0000313" key="2">
    <source>
        <dbReference type="Proteomes" id="UP000502298"/>
    </source>
</evidence>
<reference evidence="1 2" key="1">
    <citation type="submission" date="2020-03" db="EMBL/GenBank/DDBJ databases">
        <title>Complete genome of Arcanobacterium buesumensis sp. nov. strain 2701.</title>
        <authorList>
            <person name="Borowiak M."/>
            <person name="Alssahen M."/>
            <person name="Laemmler C."/>
            <person name="Malorny B."/>
            <person name="Hassan A."/>
            <person name="Prenger-Berninghoff E."/>
            <person name="Ploetz M."/>
            <person name="Abdulmawjood A."/>
        </authorList>
    </citation>
    <scope>NUCLEOTIDE SEQUENCE [LARGE SCALE GENOMIC DNA]</scope>
    <source>
        <strain evidence="1 2">2701</strain>
    </source>
</reference>
<name>A0A6H2EJA3_9ACTO</name>
<gene>
    <name evidence="1" type="ORF">HC352_01960</name>
</gene>